<comment type="caution">
    <text evidence="8">The sequence shown here is derived from an EMBL/GenBank/DDBJ whole genome shotgun (WGS) entry which is preliminary data.</text>
</comment>
<reference evidence="9" key="1">
    <citation type="journal article" date="2019" name="Int. J. Syst. Evol. Microbiol.">
        <title>The Global Catalogue of Microorganisms (GCM) 10K type strain sequencing project: providing services to taxonomists for standard genome sequencing and annotation.</title>
        <authorList>
            <consortium name="The Broad Institute Genomics Platform"/>
            <consortium name="The Broad Institute Genome Sequencing Center for Infectious Disease"/>
            <person name="Wu L."/>
            <person name="Ma J."/>
        </authorList>
    </citation>
    <scope>NUCLEOTIDE SEQUENCE [LARGE SCALE GENOMIC DNA]</scope>
    <source>
        <strain evidence="9">JCM 16578</strain>
    </source>
</reference>
<dbReference type="InterPro" id="IPR016039">
    <property type="entry name" value="Thiolase-like"/>
</dbReference>
<evidence type="ECO:0000259" key="6">
    <source>
        <dbReference type="PROSITE" id="PS50075"/>
    </source>
</evidence>
<name>A0ABP7L170_9ACTN</name>
<evidence type="ECO:0000256" key="2">
    <source>
        <dbReference type="ARBA" id="ARBA00022553"/>
    </source>
</evidence>
<dbReference type="PROSITE" id="PS50075">
    <property type="entry name" value="CARRIER"/>
    <property type="match status" value="1"/>
</dbReference>
<organism evidence="8 9">
    <name type="scientific">Streptomyces lannensis</name>
    <dbReference type="NCBI Taxonomy" id="766498"/>
    <lineage>
        <taxon>Bacteria</taxon>
        <taxon>Bacillati</taxon>
        <taxon>Actinomycetota</taxon>
        <taxon>Actinomycetes</taxon>
        <taxon>Kitasatosporales</taxon>
        <taxon>Streptomycetaceae</taxon>
        <taxon>Streptomyces</taxon>
    </lineage>
</organism>
<dbReference type="Gene3D" id="3.40.47.10">
    <property type="match status" value="1"/>
</dbReference>
<evidence type="ECO:0000256" key="1">
    <source>
        <dbReference type="ARBA" id="ARBA00022450"/>
    </source>
</evidence>
<dbReference type="Pfam" id="PF02801">
    <property type="entry name" value="Ketoacyl-synt_C"/>
    <property type="match status" value="1"/>
</dbReference>
<dbReference type="Proteomes" id="UP001501563">
    <property type="component" value="Unassembled WGS sequence"/>
</dbReference>
<dbReference type="InterPro" id="IPR014031">
    <property type="entry name" value="Ketoacyl_synth_C"/>
</dbReference>
<dbReference type="InterPro" id="IPR036736">
    <property type="entry name" value="ACP-like_sf"/>
</dbReference>
<protein>
    <recommendedName>
        <fullName evidence="10">Carrier domain-containing protein</fullName>
    </recommendedName>
</protein>
<dbReference type="InterPro" id="IPR050091">
    <property type="entry name" value="PKS_NRPS_Biosynth_Enz"/>
</dbReference>
<sequence>MRDFTADELLAAGVPQEEVRRAEYVPTKGWLADADRFDHALFRFSRTDAAVLDPQHRLLLETAWSALLDAGLDPYAPPARTGVFAGGSITEHMFAARSAHQVGDPVGDLQTRILTDREFLAPWISYRLGLDGPSIGVQTACSTSLTAVHLAVQALMLGECDTALAGGVAVDAVEPRGYHCQKGGIYAADGRCRPFDEGASGTVPGNGVGLVVLRRLEDALADGDPVRAVIRASAVTNDGAGKVGFTAPGVQGQTRAITEAWAAAGLEPAQAQYLEAHGTGTELGDQVEIAAAAAAFHAAERGGIALGSVKANIGHLDAAAGIAQLAKTVLMLENRLLVPSPGVTRPHPDLARSPFRLVLQTSEWQVPADGVPLRAGVTSLGIGGTNVHVVLEEAPPPHCATRPRTAHVFTGEAMGALRLPGRTADAADGTGNDGAQDGERQGQEKDVSLEHALSALVIDTLGLSGPEALHQSYILAGGDSLHAVDLLIRMGDRFGIDVPITRFLEDVPLSELLRRIAADAEADPLGDLIDEVERGTPPR</sequence>
<dbReference type="PANTHER" id="PTHR43775:SF37">
    <property type="entry name" value="SI:DKEY-61P9.11"/>
    <property type="match status" value="1"/>
</dbReference>
<keyword evidence="4" id="KW-0012">Acyltransferase</keyword>
<dbReference type="InterPro" id="IPR014030">
    <property type="entry name" value="Ketoacyl_synth_N"/>
</dbReference>
<keyword evidence="2" id="KW-0597">Phosphoprotein</keyword>
<dbReference type="Gene3D" id="1.10.1200.10">
    <property type="entry name" value="ACP-like"/>
    <property type="match status" value="1"/>
</dbReference>
<dbReference type="Pfam" id="PF00109">
    <property type="entry name" value="ketoacyl-synt"/>
    <property type="match status" value="1"/>
</dbReference>
<keyword evidence="3" id="KW-0808">Transferase</keyword>
<evidence type="ECO:0000256" key="5">
    <source>
        <dbReference type="SAM" id="MobiDB-lite"/>
    </source>
</evidence>
<feature type="region of interest" description="Disordered" evidence="5">
    <location>
        <begin position="422"/>
        <end position="445"/>
    </location>
</feature>
<keyword evidence="1" id="KW-0596">Phosphopantetheine</keyword>
<gene>
    <name evidence="8" type="ORF">GCM10022207_71140</name>
</gene>
<dbReference type="PROSITE" id="PS52004">
    <property type="entry name" value="KS3_2"/>
    <property type="match status" value="1"/>
</dbReference>
<feature type="domain" description="Carrier" evidence="6">
    <location>
        <begin position="444"/>
        <end position="520"/>
    </location>
</feature>
<keyword evidence="9" id="KW-1185">Reference proteome</keyword>
<accession>A0ABP7L170</accession>
<dbReference type="InterPro" id="IPR009081">
    <property type="entry name" value="PP-bd_ACP"/>
</dbReference>
<evidence type="ECO:0000259" key="7">
    <source>
        <dbReference type="PROSITE" id="PS52004"/>
    </source>
</evidence>
<evidence type="ECO:0000313" key="8">
    <source>
        <dbReference type="EMBL" id="GAA3893058.1"/>
    </source>
</evidence>
<dbReference type="SMART" id="SM00825">
    <property type="entry name" value="PKS_KS"/>
    <property type="match status" value="1"/>
</dbReference>
<dbReference type="CDD" id="cd00833">
    <property type="entry name" value="PKS"/>
    <property type="match status" value="1"/>
</dbReference>
<evidence type="ECO:0008006" key="10">
    <source>
        <dbReference type="Google" id="ProtNLM"/>
    </source>
</evidence>
<dbReference type="SUPFAM" id="SSF53901">
    <property type="entry name" value="Thiolase-like"/>
    <property type="match status" value="1"/>
</dbReference>
<dbReference type="InterPro" id="IPR018201">
    <property type="entry name" value="Ketoacyl_synth_AS"/>
</dbReference>
<evidence type="ECO:0000256" key="3">
    <source>
        <dbReference type="ARBA" id="ARBA00022679"/>
    </source>
</evidence>
<dbReference type="SUPFAM" id="SSF47336">
    <property type="entry name" value="ACP-like"/>
    <property type="match status" value="1"/>
</dbReference>
<feature type="compositionally biased region" description="Low complexity" evidence="5">
    <location>
        <begin position="424"/>
        <end position="435"/>
    </location>
</feature>
<dbReference type="Pfam" id="PF00550">
    <property type="entry name" value="PP-binding"/>
    <property type="match status" value="1"/>
</dbReference>
<feature type="domain" description="Ketosynthase family 3 (KS3)" evidence="7">
    <location>
        <begin position="1"/>
        <end position="393"/>
    </location>
</feature>
<evidence type="ECO:0000313" key="9">
    <source>
        <dbReference type="Proteomes" id="UP001501563"/>
    </source>
</evidence>
<dbReference type="PANTHER" id="PTHR43775">
    <property type="entry name" value="FATTY ACID SYNTHASE"/>
    <property type="match status" value="1"/>
</dbReference>
<evidence type="ECO:0000256" key="4">
    <source>
        <dbReference type="ARBA" id="ARBA00023315"/>
    </source>
</evidence>
<dbReference type="EMBL" id="BAAAZA010000030">
    <property type="protein sequence ID" value="GAA3893058.1"/>
    <property type="molecule type" value="Genomic_DNA"/>
</dbReference>
<dbReference type="InterPro" id="IPR020841">
    <property type="entry name" value="PKS_Beta-ketoAc_synthase_dom"/>
</dbReference>
<dbReference type="PROSITE" id="PS00606">
    <property type="entry name" value="KS3_1"/>
    <property type="match status" value="1"/>
</dbReference>
<proteinExistence type="predicted"/>